<evidence type="ECO:0008006" key="4">
    <source>
        <dbReference type="Google" id="ProtNLM"/>
    </source>
</evidence>
<keyword evidence="3" id="KW-1185">Reference proteome</keyword>
<feature type="transmembrane region" description="Helical" evidence="1">
    <location>
        <begin position="133"/>
        <end position="155"/>
    </location>
</feature>
<feature type="transmembrane region" description="Helical" evidence="1">
    <location>
        <begin position="80"/>
        <end position="101"/>
    </location>
</feature>
<dbReference type="RefSeq" id="WP_158867596.1">
    <property type="nucleotide sequence ID" value="NZ_CP046401.1"/>
</dbReference>
<reference evidence="2 3" key="1">
    <citation type="submission" date="2019-11" db="EMBL/GenBank/DDBJ databases">
        <authorList>
            <person name="Zheng R.K."/>
            <person name="Sun C.M."/>
        </authorList>
    </citation>
    <scope>NUCLEOTIDE SEQUENCE [LARGE SCALE GENOMIC DNA]</scope>
    <source>
        <strain evidence="2 3">WC007</strain>
    </source>
</reference>
<dbReference type="Proteomes" id="UP000428260">
    <property type="component" value="Chromosome"/>
</dbReference>
<evidence type="ECO:0000256" key="1">
    <source>
        <dbReference type="SAM" id="Phobius"/>
    </source>
</evidence>
<dbReference type="KEGG" id="mcos:GM418_14710"/>
<protein>
    <recommendedName>
        <fullName evidence="4">Beta-carotene 15,15'-monooxygenase</fullName>
    </recommendedName>
</protein>
<gene>
    <name evidence="2" type="ORF">GM418_14710</name>
</gene>
<dbReference type="EMBL" id="CP046401">
    <property type="protein sequence ID" value="QGY44874.1"/>
    <property type="molecule type" value="Genomic_DNA"/>
</dbReference>
<keyword evidence="1" id="KW-0472">Membrane</keyword>
<keyword evidence="1" id="KW-0812">Transmembrane</keyword>
<accession>A0A6I6K4G2</accession>
<evidence type="ECO:0000313" key="3">
    <source>
        <dbReference type="Proteomes" id="UP000428260"/>
    </source>
</evidence>
<feature type="transmembrane region" description="Helical" evidence="1">
    <location>
        <begin position="177"/>
        <end position="199"/>
    </location>
</feature>
<evidence type="ECO:0000313" key="2">
    <source>
        <dbReference type="EMBL" id="QGY44874.1"/>
    </source>
</evidence>
<keyword evidence="1" id="KW-1133">Transmembrane helix</keyword>
<feature type="transmembrane region" description="Helical" evidence="1">
    <location>
        <begin position="43"/>
        <end position="60"/>
    </location>
</feature>
<proteinExistence type="predicted"/>
<dbReference type="AlphaFoldDB" id="A0A6I6K4G2"/>
<name>A0A6I6K4G2_9BACT</name>
<sequence length="226" mass="26502">MDLKDLKKTWDKLASNKELDEAQIREMLGKRTKNLIERIDRNIRIGFFVLFALILVFILNDFVLSPELVKNFEKELELPTWLQILSVFGDVIIIVTFLVFVARYYKVKKICDQTCDLKNTLIKIISTLNFYRTLYYISIFIILISFSINFIAGVYEGVLFKAHSEGIQINEIEFGDLATTVFITLFLLLLITVGVYVFFRWGFYKLYGNYISKLKLTLKELEEINE</sequence>
<organism evidence="2 3">
    <name type="scientific">Maribellus comscasis</name>
    <dbReference type="NCBI Taxonomy" id="2681766"/>
    <lineage>
        <taxon>Bacteria</taxon>
        <taxon>Pseudomonadati</taxon>
        <taxon>Bacteroidota</taxon>
        <taxon>Bacteroidia</taxon>
        <taxon>Marinilabiliales</taxon>
        <taxon>Prolixibacteraceae</taxon>
        <taxon>Maribellus</taxon>
    </lineage>
</organism>